<evidence type="ECO:0000256" key="9">
    <source>
        <dbReference type="HAMAP-Rule" id="MF_00161"/>
    </source>
</evidence>
<dbReference type="NCBIfam" id="TIGR00077">
    <property type="entry name" value="lspA"/>
    <property type="match status" value="1"/>
</dbReference>
<dbReference type="EMBL" id="SHNN01000006">
    <property type="protein sequence ID" value="MCX2983211.1"/>
    <property type="molecule type" value="Genomic_DNA"/>
</dbReference>
<sequence length="166" mass="18425">MPEKIEWHWSQLRWLAVTLLVLVLDQWSKSLAESTLSYARPVEVLPILNMTLHYNSGAAFSFLADHGGWQRWFFSAVAAGMSVVLLVWLLRLVRTQWLLASSLALILGGALGNLLDRLQLGHVVDFISVHYGGWYFPTFNVADAAISVGAALLILDTFISARGDNS</sequence>
<keyword evidence="3 9" id="KW-0645">Protease</keyword>
<keyword evidence="2 9" id="KW-1003">Cell membrane</keyword>
<feature type="transmembrane region" description="Helical" evidence="9">
    <location>
        <begin position="97"/>
        <end position="115"/>
    </location>
</feature>
<dbReference type="PROSITE" id="PS00855">
    <property type="entry name" value="SPASE_II"/>
    <property type="match status" value="1"/>
</dbReference>
<proteinExistence type="inferred from homology"/>
<evidence type="ECO:0000256" key="11">
    <source>
        <dbReference type="RuleBase" id="RU004181"/>
    </source>
</evidence>
<dbReference type="EC" id="3.4.23.36" evidence="9"/>
<comment type="function">
    <text evidence="9 10">This protein specifically catalyzes the removal of signal peptides from prolipoproteins.</text>
</comment>
<feature type="transmembrane region" description="Helical" evidence="9">
    <location>
        <begin position="72"/>
        <end position="90"/>
    </location>
</feature>
<protein>
    <recommendedName>
        <fullName evidence="9">Lipoprotein signal peptidase</fullName>
        <ecNumber evidence="9">3.4.23.36</ecNumber>
    </recommendedName>
    <alternativeName>
        <fullName evidence="9">Prolipoprotein signal peptidase</fullName>
    </alternativeName>
    <alternativeName>
        <fullName evidence="9">Signal peptidase II</fullName>
        <shortName evidence="9">SPase II</shortName>
    </alternativeName>
</protein>
<dbReference type="PANTHER" id="PTHR33695">
    <property type="entry name" value="LIPOPROTEIN SIGNAL PEPTIDASE"/>
    <property type="match status" value="1"/>
</dbReference>
<keyword evidence="5 9" id="KW-0064">Aspartyl protease</keyword>
<accession>A0ABT3TLS5</accession>
<feature type="transmembrane region" description="Helical" evidence="9">
    <location>
        <begin position="135"/>
        <end position="155"/>
    </location>
</feature>
<feature type="active site" evidence="9">
    <location>
        <position position="143"/>
    </location>
</feature>
<dbReference type="GO" id="GO:0004190">
    <property type="term" value="F:aspartic-type endopeptidase activity"/>
    <property type="evidence" value="ECO:0007669"/>
    <property type="project" value="UniProtKB-EC"/>
</dbReference>
<keyword evidence="7 9" id="KW-1133">Transmembrane helix</keyword>
<evidence type="ECO:0000256" key="7">
    <source>
        <dbReference type="ARBA" id="ARBA00022989"/>
    </source>
</evidence>
<keyword evidence="4 9" id="KW-0812">Transmembrane</keyword>
<keyword evidence="8 9" id="KW-0472">Membrane</keyword>
<evidence type="ECO:0000313" key="12">
    <source>
        <dbReference type="EMBL" id="MCX2983211.1"/>
    </source>
</evidence>
<evidence type="ECO:0000256" key="10">
    <source>
        <dbReference type="RuleBase" id="RU000594"/>
    </source>
</evidence>
<feature type="active site" evidence="9">
    <location>
        <position position="125"/>
    </location>
</feature>
<comment type="catalytic activity">
    <reaction evidence="9 10">
        <text>Release of signal peptides from bacterial membrane prolipoproteins. Hydrolyzes -Xaa-Yaa-Zaa-|-(S,diacylglyceryl)Cys-, in which Xaa is hydrophobic (preferably Leu), and Yaa (Ala or Ser) and Zaa (Gly or Ala) have small, neutral side chains.</text>
        <dbReference type="EC" id="3.4.23.36"/>
    </reaction>
</comment>
<evidence type="ECO:0000256" key="5">
    <source>
        <dbReference type="ARBA" id="ARBA00022750"/>
    </source>
</evidence>
<evidence type="ECO:0000256" key="8">
    <source>
        <dbReference type="ARBA" id="ARBA00023136"/>
    </source>
</evidence>
<comment type="similarity">
    <text evidence="1 9 11">Belongs to the peptidase A8 family.</text>
</comment>
<dbReference type="HAMAP" id="MF_00161">
    <property type="entry name" value="LspA"/>
    <property type="match status" value="1"/>
</dbReference>
<organism evidence="12 13">
    <name type="scientific">Candidatus Litorirhabdus singularis</name>
    <dbReference type="NCBI Taxonomy" id="2518993"/>
    <lineage>
        <taxon>Bacteria</taxon>
        <taxon>Pseudomonadati</taxon>
        <taxon>Pseudomonadota</taxon>
        <taxon>Gammaproteobacteria</taxon>
        <taxon>Cellvibrionales</taxon>
        <taxon>Halieaceae</taxon>
        <taxon>Candidatus Litorirhabdus</taxon>
    </lineage>
</organism>
<dbReference type="RefSeq" id="WP_279247248.1">
    <property type="nucleotide sequence ID" value="NZ_SHNN01000006.1"/>
</dbReference>
<evidence type="ECO:0000256" key="6">
    <source>
        <dbReference type="ARBA" id="ARBA00022801"/>
    </source>
</evidence>
<evidence type="ECO:0000256" key="3">
    <source>
        <dbReference type="ARBA" id="ARBA00022670"/>
    </source>
</evidence>
<reference evidence="12" key="1">
    <citation type="submission" date="2019-02" db="EMBL/GenBank/DDBJ databases">
        <authorList>
            <person name="Li S.-H."/>
        </authorList>
    </citation>
    <scope>NUCLEOTIDE SEQUENCE</scope>
    <source>
        <strain evidence="12">IMCC14734</strain>
    </source>
</reference>
<name>A0ABT3TLS5_9GAMM</name>
<evidence type="ECO:0000256" key="4">
    <source>
        <dbReference type="ARBA" id="ARBA00022692"/>
    </source>
</evidence>
<gene>
    <name evidence="9" type="primary">lspA</name>
    <name evidence="12" type="ORF">EYC98_20305</name>
</gene>
<keyword evidence="13" id="KW-1185">Reference proteome</keyword>
<evidence type="ECO:0000256" key="1">
    <source>
        <dbReference type="ARBA" id="ARBA00006139"/>
    </source>
</evidence>
<evidence type="ECO:0000313" key="13">
    <source>
        <dbReference type="Proteomes" id="UP001143362"/>
    </source>
</evidence>
<keyword evidence="6 9" id="KW-0378">Hydrolase</keyword>
<dbReference type="InterPro" id="IPR001872">
    <property type="entry name" value="Peptidase_A8"/>
</dbReference>
<comment type="caution">
    <text evidence="12">The sequence shown here is derived from an EMBL/GenBank/DDBJ whole genome shotgun (WGS) entry which is preliminary data.</text>
</comment>
<comment type="pathway">
    <text evidence="9">Protein modification; lipoprotein biosynthesis (signal peptide cleavage).</text>
</comment>
<dbReference type="PANTHER" id="PTHR33695:SF1">
    <property type="entry name" value="LIPOPROTEIN SIGNAL PEPTIDASE"/>
    <property type="match status" value="1"/>
</dbReference>
<keyword evidence="12" id="KW-0449">Lipoprotein</keyword>
<dbReference type="Pfam" id="PF01252">
    <property type="entry name" value="Peptidase_A8"/>
    <property type="match status" value="1"/>
</dbReference>
<comment type="subcellular location">
    <subcellularLocation>
        <location evidence="9">Cell membrane</location>
        <topology evidence="9">Multi-pass membrane protein</topology>
    </subcellularLocation>
</comment>
<dbReference type="PRINTS" id="PR00781">
    <property type="entry name" value="LIPOSIGPTASE"/>
</dbReference>
<dbReference type="Proteomes" id="UP001143362">
    <property type="component" value="Unassembled WGS sequence"/>
</dbReference>
<evidence type="ECO:0000256" key="2">
    <source>
        <dbReference type="ARBA" id="ARBA00022475"/>
    </source>
</evidence>
<comment type="caution">
    <text evidence="9">Lacks conserved residue(s) required for the propagation of feature annotation.</text>
</comment>